<dbReference type="InterPro" id="IPR013087">
    <property type="entry name" value="Znf_C2H2_type"/>
</dbReference>
<dbReference type="OMA" id="FPFLCEW"/>
<keyword evidence="4" id="KW-1185">Reference proteome</keyword>
<dbReference type="PROSITE" id="PS00028">
    <property type="entry name" value="ZINC_FINGER_C2H2_1"/>
    <property type="match status" value="1"/>
</dbReference>
<reference evidence="3 4" key="1">
    <citation type="submission" date="2018-02" db="EMBL/GenBank/DDBJ databases">
        <title>Fusarium culmorum secondary metabolites in fungal-bacterial-plant interactions.</title>
        <authorList>
            <person name="Schmidt R."/>
        </authorList>
    </citation>
    <scope>NUCLEOTIDE SEQUENCE [LARGE SCALE GENOMIC DNA]</scope>
    <source>
        <strain evidence="3 4">PV</strain>
    </source>
</reference>
<dbReference type="EMBL" id="PVEM01000006">
    <property type="protein sequence ID" value="PTD07174.1"/>
    <property type="molecule type" value="Genomic_DNA"/>
</dbReference>
<evidence type="ECO:0000256" key="1">
    <source>
        <dbReference type="SAM" id="MobiDB-lite"/>
    </source>
</evidence>
<feature type="region of interest" description="Disordered" evidence="1">
    <location>
        <begin position="289"/>
        <end position="313"/>
    </location>
</feature>
<feature type="compositionally biased region" description="Polar residues" evidence="1">
    <location>
        <begin position="26"/>
        <end position="37"/>
    </location>
</feature>
<dbReference type="GO" id="GO:0003677">
    <property type="term" value="F:DNA binding"/>
    <property type="evidence" value="ECO:0007669"/>
    <property type="project" value="InterPro"/>
</dbReference>
<evidence type="ECO:0000313" key="3">
    <source>
        <dbReference type="EMBL" id="PTD07174.1"/>
    </source>
</evidence>
<feature type="domain" description="C2H2-type" evidence="2">
    <location>
        <begin position="209"/>
        <end position="232"/>
    </location>
</feature>
<accession>A0A2T4GUD8</accession>
<name>A0A2T4GUD8_FUSCU</name>
<dbReference type="InterPro" id="IPR017956">
    <property type="entry name" value="AT_hook_DNA-bd_motif"/>
</dbReference>
<sequence>MSFNAVNHGDPGQKDAKLPPHITRYGSVSDSADSTDSPAGHAPTTGHTKSPFKQHTGSMTSNSRSGLVASLKRSPARLNADGEVSDEEHGFDGPVMSDLTRRGRPSTLSKLANVSRTSEPDETQTGGSSNATSTTPARGRGRPKGSTNKLKGLPGTAAAGRQTRQLKPRPYPEGFVGFPKRRGRPPKPQSPPPRELYNRTNVQFFPFLCEWMDCKAELHNLETLRRHVYKVHGDSVECLWGKCGRLEEPSEFEDNEGFNDHVEEAHLVPLLWHVGDGPNNLAERGLKKEEKNDDDIPDYLKDEHGNQVTPSIRDQEEEDLLTWRKNRRKLKELLIRMNDNLPDRDDEEGDAKQQDA</sequence>
<dbReference type="AlphaFoldDB" id="A0A2T4GUD8"/>
<organism evidence="3 4">
    <name type="scientific">Fusarium culmorum</name>
    <dbReference type="NCBI Taxonomy" id="5516"/>
    <lineage>
        <taxon>Eukaryota</taxon>
        <taxon>Fungi</taxon>
        <taxon>Dikarya</taxon>
        <taxon>Ascomycota</taxon>
        <taxon>Pezizomycotina</taxon>
        <taxon>Sordariomycetes</taxon>
        <taxon>Hypocreomycetidae</taxon>
        <taxon>Hypocreales</taxon>
        <taxon>Nectriaceae</taxon>
        <taxon>Fusarium</taxon>
    </lineage>
</organism>
<evidence type="ECO:0000259" key="2">
    <source>
        <dbReference type="PROSITE" id="PS00028"/>
    </source>
</evidence>
<evidence type="ECO:0000313" key="4">
    <source>
        <dbReference type="Proteomes" id="UP000241587"/>
    </source>
</evidence>
<dbReference type="PRINTS" id="PR00929">
    <property type="entry name" value="ATHOOK"/>
</dbReference>
<feature type="compositionally biased region" description="Polar residues" evidence="1">
    <location>
        <begin position="106"/>
        <end position="136"/>
    </location>
</feature>
<dbReference type="OrthoDB" id="5424797at2759"/>
<feature type="region of interest" description="Disordered" evidence="1">
    <location>
        <begin position="1"/>
        <end position="197"/>
    </location>
</feature>
<comment type="caution">
    <text evidence="3">The sequence shown here is derived from an EMBL/GenBank/DDBJ whole genome shotgun (WGS) entry which is preliminary data.</text>
</comment>
<feature type="compositionally biased region" description="Polar residues" evidence="1">
    <location>
        <begin position="45"/>
        <end position="65"/>
    </location>
</feature>
<protein>
    <recommendedName>
        <fullName evidence="2">C2H2-type domain-containing protein</fullName>
    </recommendedName>
</protein>
<dbReference type="Proteomes" id="UP000241587">
    <property type="component" value="Unassembled WGS sequence"/>
</dbReference>
<gene>
    <name evidence="3" type="ORF">FCULG_00006945</name>
</gene>
<proteinExistence type="predicted"/>